<evidence type="ECO:0000313" key="3">
    <source>
        <dbReference type="EMBL" id="MFC6878962.1"/>
    </source>
</evidence>
<dbReference type="Proteomes" id="UP001596380">
    <property type="component" value="Unassembled WGS sequence"/>
</dbReference>
<sequence length="526" mass="55702">MTVVPQGTPAGPPAAPPPNGPPAQNGAGTGAQPAQNGAAGAAGAARPSRLELQRRAAARRPTGVARLLPRTVSGRVRTLAGAAVLVLVAVLAIAWSAIANARDGVRVIGHDAGPQVVTTGDLYFQLTDMDAQLANALLNGAGAGRDQALARYDQDRRKAGDALLKAANLADEATEKSTQKGAEKGTEEATARDLLDAFVRYERLAGQALLTDQRSERGAGPVRDEAMTLYRQATDLMKLDLLPKAYNLTLDNGTLVRHTYESKKSAVQTGRAWTLGVGALLLIVLVALQLYLAARFRRLLNPALAVATLGALALTAAAGVVLTGQTDHLRKAKEDGFDSMLALSRARAIGVSANADQTRFLLDPDRADTYEQVFLSKSQSVLYLAAGNLKAYNDALQKSAQEERPKILGFLGDERAHSSLPGQPRAFAKVVDDWRRYQRDDRTIRNLASSGQRAQAVAARAASARAFTAYDASLNELVAIHRTAFDGAVAEADDGTSGWYAVLPVAGLVIAALVLLGVRPRLTEYR</sequence>
<evidence type="ECO:0000256" key="2">
    <source>
        <dbReference type="SAM" id="Phobius"/>
    </source>
</evidence>
<reference evidence="4" key="1">
    <citation type="journal article" date="2019" name="Int. J. Syst. Evol. Microbiol.">
        <title>The Global Catalogue of Microorganisms (GCM) 10K type strain sequencing project: providing services to taxonomists for standard genome sequencing and annotation.</title>
        <authorList>
            <consortium name="The Broad Institute Genomics Platform"/>
            <consortium name="The Broad Institute Genome Sequencing Center for Infectious Disease"/>
            <person name="Wu L."/>
            <person name="Ma J."/>
        </authorList>
    </citation>
    <scope>NUCLEOTIDE SEQUENCE [LARGE SCALE GENOMIC DNA]</scope>
    <source>
        <strain evidence="4">JCM 3369</strain>
    </source>
</reference>
<feature type="transmembrane region" description="Helical" evidence="2">
    <location>
        <begin position="498"/>
        <end position="518"/>
    </location>
</feature>
<feature type="transmembrane region" description="Helical" evidence="2">
    <location>
        <begin position="299"/>
        <end position="322"/>
    </location>
</feature>
<evidence type="ECO:0000256" key="1">
    <source>
        <dbReference type="SAM" id="MobiDB-lite"/>
    </source>
</evidence>
<feature type="region of interest" description="Disordered" evidence="1">
    <location>
        <begin position="1"/>
        <end position="48"/>
    </location>
</feature>
<feature type="transmembrane region" description="Helical" evidence="2">
    <location>
        <begin position="272"/>
        <end position="292"/>
    </location>
</feature>
<evidence type="ECO:0000313" key="4">
    <source>
        <dbReference type="Proteomes" id="UP001596380"/>
    </source>
</evidence>
<evidence type="ECO:0008006" key="5">
    <source>
        <dbReference type="Google" id="ProtNLM"/>
    </source>
</evidence>
<feature type="compositionally biased region" description="Pro residues" evidence="1">
    <location>
        <begin position="10"/>
        <end position="21"/>
    </location>
</feature>
<gene>
    <name evidence="3" type="ORF">ACFQKB_04210</name>
</gene>
<keyword evidence="2" id="KW-0812">Transmembrane</keyword>
<name>A0ABW2CBV1_9ACTN</name>
<feature type="compositionally biased region" description="Low complexity" evidence="1">
    <location>
        <begin position="22"/>
        <end position="45"/>
    </location>
</feature>
<protein>
    <recommendedName>
        <fullName evidence="5">Secreted protein</fullName>
    </recommendedName>
</protein>
<keyword evidence="4" id="KW-1185">Reference proteome</keyword>
<proteinExistence type="predicted"/>
<organism evidence="3 4">
    <name type="scientific">Actinomadura yumaensis</name>
    <dbReference type="NCBI Taxonomy" id="111807"/>
    <lineage>
        <taxon>Bacteria</taxon>
        <taxon>Bacillati</taxon>
        <taxon>Actinomycetota</taxon>
        <taxon>Actinomycetes</taxon>
        <taxon>Streptosporangiales</taxon>
        <taxon>Thermomonosporaceae</taxon>
        <taxon>Actinomadura</taxon>
    </lineage>
</organism>
<dbReference type="RefSeq" id="WP_378063046.1">
    <property type="nucleotide sequence ID" value="NZ_JBHSXS010000001.1"/>
</dbReference>
<accession>A0ABW2CBV1</accession>
<feature type="transmembrane region" description="Helical" evidence="2">
    <location>
        <begin position="76"/>
        <end position="98"/>
    </location>
</feature>
<dbReference type="EMBL" id="JBHSXS010000001">
    <property type="protein sequence ID" value="MFC6878962.1"/>
    <property type="molecule type" value="Genomic_DNA"/>
</dbReference>
<comment type="caution">
    <text evidence="3">The sequence shown here is derived from an EMBL/GenBank/DDBJ whole genome shotgun (WGS) entry which is preliminary data.</text>
</comment>
<keyword evidence="2" id="KW-0472">Membrane</keyword>
<keyword evidence="2" id="KW-1133">Transmembrane helix</keyword>